<proteinExistence type="predicted"/>
<sequence>MDVFATTLGFVAGAKAGRHSNLGLWLVGMCCFLLAQVVVVLHGCFVAGYNKNGSVGINCCRTDVMSYLVTW</sequence>
<evidence type="ECO:0000256" key="1">
    <source>
        <dbReference type="SAM" id="Phobius"/>
    </source>
</evidence>
<keyword evidence="1" id="KW-1133">Transmembrane helix</keyword>
<evidence type="ECO:0000313" key="3">
    <source>
        <dbReference type="Proteomes" id="UP000595140"/>
    </source>
</evidence>
<dbReference type="AlphaFoldDB" id="A0A484KD85"/>
<feature type="transmembrane region" description="Helical" evidence="1">
    <location>
        <begin position="26"/>
        <end position="49"/>
    </location>
</feature>
<reference evidence="2 3" key="1">
    <citation type="submission" date="2018-04" db="EMBL/GenBank/DDBJ databases">
        <authorList>
            <person name="Vogel A."/>
        </authorList>
    </citation>
    <scope>NUCLEOTIDE SEQUENCE [LARGE SCALE GENOMIC DNA]</scope>
</reference>
<keyword evidence="3" id="KW-1185">Reference proteome</keyword>
<dbReference type="EMBL" id="OOIL02000283">
    <property type="protein sequence ID" value="VFQ63330.1"/>
    <property type="molecule type" value="Genomic_DNA"/>
</dbReference>
<name>A0A484KD85_9ASTE</name>
<keyword evidence="1" id="KW-0472">Membrane</keyword>
<accession>A0A484KD85</accession>
<protein>
    <submittedName>
        <fullName evidence="2">Uncharacterized protein</fullName>
    </submittedName>
</protein>
<keyword evidence="1" id="KW-0812">Transmembrane</keyword>
<gene>
    <name evidence="2" type="ORF">CCAM_LOCUS5106</name>
</gene>
<dbReference type="Proteomes" id="UP000595140">
    <property type="component" value="Unassembled WGS sequence"/>
</dbReference>
<evidence type="ECO:0000313" key="2">
    <source>
        <dbReference type="EMBL" id="VFQ63330.1"/>
    </source>
</evidence>
<organism evidence="2 3">
    <name type="scientific">Cuscuta campestris</name>
    <dbReference type="NCBI Taxonomy" id="132261"/>
    <lineage>
        <taxon>Eukaryota</taxon>
        <taxon>Viridiplantae</taxon>
        <taxon>Streptophyta</taxon>
        <taxon>Embryophyta</taxon>
        <taxon>Tracheophyta</taxon>
        <taxon>Spermatophyta</taxon>
        <taxon>Magnoliopsida</taxon>
        <taxon>eudicotyledons</taxon>
        <taxon>Gunneridae</taxon>
        <taxon>Pentapetalae</taxon>
        <taxon>asterids</taxon>
        <taxon>lamiids</taxon>
        <taxon>Solanales</taxon>
        <taxon>Convolvulaceae</taxon>
        <taxon>Cuscuteae</taxon>
        <taxon>Cuscuta</taxon>
        <taxon>Cuscuta subgen. Grammica</taxon>
        <taxon>Cuscuta sect. Cleistogrammica</taxon>
    </lineage>
</organism>